<proteinExistence type="predicted"/>
<comment type="caution">
    <text evidence="7">The sequence shown here is derived from an EMBL/GenBank/DDBJ whole genome shotgun (WGS) entry which is preliminary data.</text>
</comment>
<dbReference type="SUPFAM" id="SSF51905">
    <property type="entry name" value="FAD/NAD(P)-binding domain"/>
    <property type="match status" value="1"/>
</dbReference>
<dbReference type="EMBL" id="SACO01000008">
    <property type="protein sequence ID" value="RVU04481.1"/>
    <property type="molecule type" value="Genomic_DNA"/>
</dbReference>
<dbReference type="InterPro" id="IPR045170">
    <property type="entry name" value="MTOX"/>
</dbReference>
<dbReference type="OrthoDB" id="9806257at2"/>
<dbReference type="GO" id="GO:0008115">
    <property type="term" value="F:sarcosine oxidase activity"/>
    <property type="evidence" value="ECO:0007669"/>
    <property type="project" value="TreeGrafter"/>
</dbReference>
<dbReference type="PANTHER" id="PTHR10961:SF46">
    <property type="entry name" value="PEROXISOMAL SARCOSINE OXIDASE"/>
    <property type="match status" value="1"/>
</dbReference>
<evidence type="ECO:0000256" key="2">
    <source>
        <dbReference type="ARBA" id="ARBA00022630"/>
    </source>
</evidence>
<dbReference type="Gene3D" id="3.30.9.10">
    <property type="entry name" value="D-Amino Acid Oxidase, subunit A, domain 2"/>
    <property type="match status" value="1"/>
</dbReference>
<feature type="signal peptide" evidence="5">
    <location>
        <begin position="1"/>
        <end position="23"/>
    </location>
</feature>
<dbReference type="PROSITE" id="PS51318">
    <property type="entry name" value="TAT"/>
    <property type="match status" value="1"/>
</dbReference>
<evidence type="ECO:0000313" key="7">
    <source>
        <dbReference type="EMBL" id="RVU04481.1"/>
    </source>
</evidence>
<dbReference type="Proteomes" id="UP000282837">
    <property type="component" value="Unassembled WGS sequence"/>
</dbReference>
<feature type="chain" id="PRO_5019151927" evidence="5">
    <location>
        <begin position="24"/>
        <end position="408"/>
    </location>
</feature>
<organism evidence="7 8">
    <name type="scientific">Novosphingobium umbonatum</name>
    <dbReference type="NCBI Taxonomy" id="1908524"/>
    <lineage>
        <taxon>Bacteria</taxon>
        <taxon>Pseudomonadati</taxon>
        <taxon>Pseudomonadota</taxon>
        <taxon>Alphaproteobacteria</taxon>
        <taxon>Sphingomonadales</taxon>
        <taxon>Sphingomonadaceae</taxon>
        <taxon>Novosphingobium</taxon>
    </lineage>
</organism>
<dbReference type="RefSeq" id="WP_127709746.1">
    <property type="nucleotide sequence ID" value="NZ_SACO01000008.1"/>
</dbReference>
<gene>
    <name evidence="7" type="ORF">EOE18_11855</name>
</gene>
<keyword evidence="8" id="KW-1185">Reference proteome</keyword>
<reference evidence="7 8" key="1">
    <citation type="submission" date="2019-01" db="EMBL/GenBank/DDBJ databases">
        <authorList>
            <person name="Chen W.-M."/>
        </authorList>
    </citation>
    <scope>NUCLEOTIDE SEQUENCE [LARGE SCALE GENOMIC DNA]</scope>
    <source>
        <strain evidence="7 8">FSY-9</strain>
    </source>
</reference>
<evidence type="ECO:0000256" key="5">
    <source>
        <dbReference type="SAM" id="SignalP"/>
    </source>
</evidence>
<evidence type="ECO:0000256" key="4">
    <source>
        <dbReference type="ARBA" id="ARBA00023002"/>
    </source>
</evidence>
<dbReference type="InterPro" id="IPR006311">
    <property type="entry name" value="TAT_signal"/>
</dbReference>
<evidence type="ECO:0000313" key="8">
    <source>
        <dbReference type="Proteomes" id="UP000282837"/>
    </source>
</evidence>
<dbReference type="InterPro" id="IPR006076">
    <property type="entry name" value="FAD-dep_OxRdtase"/>
</dbReference>
<dbReference type="PANTHER" id="PTHR10961">
    <property type="entry name" value="PEROXISOMAL SARCOSINE OXIDASE"/>
    <property type="match status" value="1"/>
</dbReference>
<dbReference type="Gene3D" id="3.50.50.60">
    <property type="entry name" value="FAD/NAD(P)-binding domain"/>
    <property type="match status" value="1"/>
</dbReference>
<feature type="domain" description="FAD dependent oxidoreductase" evidence="6">
    <location>
        <begin position="32"/>
        <end position="386"/>
    </location>
</feature>
<sequence length="408" mass="44311">MLHRRHFLSASGALVAAPALSKAAAVAGGAPDVAVVGAGVFGAFAALSLREAGLSVVSLDQYGPVSPRASSSGETRSIRSGYGDQAFYSAMSVKALARWRAREAEFGRKLLYPSARIELTDHWTDGMKAQRQIFDDLKLPYELADRAELRRRFPQMAFDDVDFAFVETAASSVLVKAREAVLAVIESFEKKGGQSRFARAVPGDAKGGRLLNLKLDGGDSLSAGNYVFAVGPWAGKLFPDLAKPRVNVWRSEYLYYGTPAGDPRFSWPHQPLWHDHIRGGWGFGSIERGLKYSVAPGPRVALDPDTAERMPREELIKASRAYIAARFPALAGAPIMESRVCQVDDAPNTHFILDRHPDYANVWLAFAGGGHGFKHGPMVGEHVARLVIGQSVDPQAQRLFSLASHPMT</sequence>
<accession>A0A437N3I7</accession>
<evidence type="ECO:0000259" key="6">
    <source>
        <dbReference type="Pfam" id="PF01266"/>
    </source>
</evidence>
<keyword evidence="5" id="KW-0732">Signal</keyword>
<dbReference type="InterPro" id="IPR036188">
    <property type="entry name" value="FAD/NAD-bd_sf"/>
</dbReference>
<keyword evidence="3" id="KW-0274">FAD</keyword>
<keyword evidence="4" id="KW-0560">Oxidoreductase</keyword>
<dbReference type="AlphaFoldDB" id="A0A437N3I7"/>
<evidence type="ECO:0000256" key="3">
    <source>
        <dbReference type="ARBA" id="ARBA00022827"/>
    </source>
</evidence>
<keyword evidence="2" id="KW-0285">Flavoprotein</keyword>
<protein>
    <submittedName>
        <fullName evidence="7">FAD-dependent oxidoreductase</fullName>
    </submittedName>
</protein>
<dbReference type="GO" id="GO:0050660">
    <property type="term" value="F:flavin adenine dinucleotide binding"/>
    <property type="evidence" value="ECO:0007669"/>
    <property type="project" value="InterPro"/>
</dbReference>
<comment type="cofactor">
    <cofactor evidence="1">
        <name>FAD</name>
        <dbReference type="ChEBI" id="CHEBI:57692"/>
    </cofactor>
</comment>
<evidence type="ECO:0000256" key="1">
    <source>
        <dbReference type="ARBA" id="ARBA00001974"/>
    </source>
</evidence>
<dbReference type="Pfam" id="PF01266">
    <property type="entry name" value="DAO"/>
    <property type="match status" value="1"/>
</dbReference>
<name>A0A437N3I7_9SPHN</name>